<dbReference type="OrthoDB" id="5241825at2"/>
<dbReference type="AlphaFoldDB" id="A0A1B1BKB2"/>
<evidence type="ECO:0000313" key="2">
    <source>
        <dbReference type="EMBL" id="ANP73067.1"/>
    </source>
</evidence>
<dbReference type="Pfam" id="PF03992">
    <property type="entry name" value="ABM"/>
    <property type="match status" value="1"/>
</dbReference>
<dbReference type="Proteomes" id="UP000092582">
    <property type="component" value="Chromosome 1"/>
</dbReference>
<keyword evidence="3" id="KW-1185">Reference proteome</keyword>
<name>A0A1B1BKB2_9MICO</name>
<gene>
    <name evidence="2" type="ORF">PA27867_2115</name>
</gene>
<evidence type="ECO:0000259" key="1">
    <source>
        <dbReference type="Pfam" id="PF03992"/>
    </source>
</evidence>
<dbReference type="KEGG" id="cart:PA27867_2115"/>
<dbReference type="RefSeq" id="WP_066596214.1">
    <property type="nucleotide sequence ID" value="NZ_CP016282.1"/>
</dbReference>
<sequence>MPVVVVAVITPLDGHRQNVVDAFAIVSPRVHDEAGCELYALHHDAETVVMIERWTTADDLAAHAAGAPIGQLNALLADHVTGPSVVSVLENVPLGDPVKGTVQ</sequence>
<accession>A0A1B1BKB2</accession>
<dbReference type="SUPFAM" id="SSF54909">
    <property type="entry name" value="Dimeric alpha+beta barrel"/>
    <property type="match status" value="1"/>
</dbReference>
<dbReference type="Gene3D" id="3.30.70.100">
    <property type="match status" value="1"/>
</dbReference>
<organism evidence="2 3">
    <name type="scientific">Cryobacterium arcticum</name>
    <dbReference type="NCBI Taxonomy" id="670052"/>
    <lineage>
        <taxon>Bacteria</taxon>
        <taxon>Bacillati</taxon>
        <taxon>Actinomycetota</taxon>
        <taxon>Actinomycetes</taxon>
        <taxon>Micrococcales</taxon>
        <taxon>Microbacteriaceae</taxon>
        <taxon>Cryobacterium</taxon>
    </lineage>
</organism>
<dbReference type="STRING" id="670052.PA27867_2115"/>
<dbReference type="InterPro" id="IPR011008">
    <property type="entry name" value="Dimeric_a/b-barrel"/>
</dbReference>
<dbReference type="EMBL" id="CP016282">
    <property type="protein sequence ID" value="ANP73067.1"/>
    <property type="molecule type" value="Genomic_DNA"/>
</dbReference>
<protein>
    <recommendedName>
        <fullName evidence="1">ABM domain-containing protein</fullName>
    </recommendedName>
</protein>
<proteinExistence type="predicted"/>
<dbReference type="InterPro" id="IPR007138">
    <property type="entry name" value="ABM_dom"/>
</dbReference>
<evidence type="ECO:0000313" key="3">
    <source>
        <dbReference type="Proteomes" id="UP000092582"/>
    </source>
</evidence>
<feature type="domain" description="ABM" evidence="1">
    <location>
        <begin position="2"/>
        <end position="66"/>
    </location>
</feature>
<reference evidence="2 3" key="1">
    <citation type="submission" date="2016-06" db="EMBL/GenBank/DDBJ databases">
        <title>Genome sequencing of Cryobacterium arcticum PAMC 27867.</title>
        <authorList>
            <person name="Lee J."/>
            <person name="Kim O.-S."/>
        </authorList>
    </citation>
    <scope>NUCLEOTIDE SEQUENCE [LARGE SCALE GENOMIC DNA]</scope>
    <source>
        <strain evidence="2 3">PAMC 27867</strain>
    </source>
</reference>